<dbReference type="AlphaFoldDB" id="A0A1G7Z2N2"/>
<evidence type="ECO:0000313" key="7">
    <source>
        <dbReference type="Proteomes" id="UP000198748"/>
    </source>
</evidence>
<dbReference type="RefSeq" id="WP_090157240.1">
    <property type="nucleotide sequence ID" value="NZ_FNAN01000027.1"/>
</dbReference>
<dbReference type="OrthoDB" id="1490539at2"/>
<evidence type="ECO:0000259" key="5">
    <source>
        <dbReference type="PROSITE" id="PS51123"/>
    </source>
</evidence>
<dbReference type="EMBL" id="FNAN01000027">
    <property type="protein sequence ID" value="SDH02849.1"/>
    <property type="molecule type" value="Genomic_DNA"/>
</dbReference>
<dbReference type="PROSITE" id="PS51123">
    <property type="entry name" value="OMPA_2"/>
    <property type="match status" value="1"/>
</dbReference>
<evidence type="ECO:0000256" key="2">
    <source>
        <dbReference type="ARBA" id="ARBA00023136"/>
    </source>
</evidence>
<name>A0A1G7Z2N2_9BACT</name>
<feature type="domain" description="OmpA-like" evidence="5">
    <location>
        <begin position="558"/>
        <end position="673"/>
    </location>
</feature>
<dbReference type="Pfam" id="PF00691">
    <property type="entry name" value="OmpA"/>
    <property type="match status" value="1"/>
</dbReference>
<dbReference type="SUPFAM" id="SSF103088">
    <property type="entry name" value="OmpA-like"/>
    <property type="match status" value="1"/>
</dbReference>
<dbReference type="GO" id="GO:0009279">
    <property type="term" value="C:cell outer membrane"/>
    <property type="evidence" value="ECO:0007669"/>
    <property type="project" value="UniProtKB-SubCell"/>
</dbReference>
<dbReference type="Gene3D" id="3.30.1330.60">
    <property type="entry name" value="OmpA-like domain"/>
    <property type="match status" value="1"/>
</dbReference>
<dbReference type="PRINTS" id="PR01021">
    <property type="entry name" value="OMPADOMAIN"/>
</dbReference>
<reference evidence="7" key="1">
    <citation type="submission" date="2016-10" db="EMBL/GenBank/DDBJ databases">
        <authorList>
            <person name="Varghese N."/>
            <person name="Submissions S."/>
        </authorList>
    </citation>
    <scope>NUCLEOTIDE SEQUENCE [LARGE SCALE GENOMIC DNA]</scope>
    <source>
        <strain evidence="7">DSM 25329</strain>
    </source>
</reference>
<keyword evidence="3" id="KW-0998">Cell outer membrane</keyword>
<evidence type="ECO:0000256" key="3">
    <source>
        <dbReference type="ARBA" id="ARBA00023237"/>
    </source>
</evidence>
<dbReference type="InterPro" id="IPR011659">
    <property type="entry name" value="WD40"/>
</dbReference>
<dbReference type="InterPro" id="IPR006665">
    <property type="entry name" value="OmpA-like"/>
</dbReference>
<accession>A0A1G7Z2N2</accession>
<dbReference type="InterPro" id="IPR036737">
    <property type="entry name" value="OmpA-like_sf"/>
</dbReference>
<dbReference type="PANTHER" id="PTHR30329:SF21">
    <property type="entry name" value="LIPOPROTEIN YIAD-RELATED"/>
    <property type="match status" value="1"/>
</dbReference>
<dbReference type="PANTHER" id="PTHR30329">
    <property type="entry name" value="STATOR ELEMENT OF FLAGELLAR MOTOR COMPLEX"/>
    <property type="match status" value="1"/>
</dbReference>
<proteinExistence type="predicted"/>
<dbReference type="InterPro" id="IPR006664">
    <property type="entry name" value="OMP_bac"/>
</dbReference>
<evidence type="ECO:0000256" key="4">
    <source>
        <dbReference type="PROSITE-ProRule" id="PRU00473"/>
    </source>
</evidence>
<comment type="subcellular location">
    <subcellularLocation>
        <location evidence="1">Cell outer membrane</location>
    </subcellularLocation>
</comment>
<gene>
    <name evidence="6" type="ORF">SAMN04487996_12746</name>
</gene>
<evidence type="ECO:0000313" key="6">
    <source>
        <dbReference type="EMBL" id="SDH02849.1"/>
    </source>
</evidence>
<dbReference type="Pfam" id="PF07676">
    <property type="entry name" value="PD40"/>
    <property type="match status" value="2"/>
</dbReference>
<keyword evidence="7" id="KW-1185">Reference proteome</keyword>
<organism evidence="6 7">
    <name type="scientific">Dyadobacter soli</name>
    <dbReference type="NCBI Taxonomy" id="659014"/>
    <lineage>
        <taxon>Bacteria</taxon>
        <taxon>Pseudomonadati</taxon>
        <taxon>Bacteroidota</taxon>
        <taxon>Cytophagia</taxon>
        <taxon>Cytophagales</taxon>
        <taxon>Spirosomataceae</taxon>
        <taxon>Dyadobacter</taxon>
    </lineage>
</organism>
<dbReference type="STRING" id="659014.SAMN04487996_12746"/>
<protein>
    <submittedName>
        <fullName evidence="6">WD40-like Beta Propeller Repeat</fullName>
    </submittedName>
</protein>
<keyword evidence="2 4" id="KW-0472">Membrane</keyword>
<evidence type="ECO:0000256" key="1">
    <source>
        <dbReference type="ARBA" id="ARBA00004442"/>
    </source>
</evidence>
<dbReference type="Proteomes" id="UP000198748">
    <property type="component" value="Unassembled WGS sequence"/>
</dbReference>
<sequence length="673" mass="74347">MRLTFKNTFFGILTAVMPLSAYCQQVLWANKVLGYSSEYRPSQVGHAYRSKQILGIPNKLPDVGDSPCAWAPADADARSEEWIKVGFEKTIPLKQIAIAENFNPGAIVRVYAYDEAGKEYLVSETQAAQQTVRGRMLHIFPKQNIQANAVKIVLQPDKVSGANQIDAIGISSDAVPVEAKINFVASQLKAQKENMGKAINSIGQEVAPIIAPDGKTLYFTRNNFEGNTGSPGHQDVWYSTLNDQGQWTNAVNIGPPINNAGDNAITSISADGKTAYLINEYRPDGSLYFGFSRSFKTKTGWGFPRSWPITNLIKSAKSLEITVSPFENVLIMSVEGLDSEGGKDLYISFLQKNNTWSEPRNLGNVINTADTEGTPFLALDNKTLYFSSQGHPGFGEGDLFLTRRLDDTWLNWSTPENLGPAVNSPLWDAFINIPATGDYAYFSASDKVLGQEDIFRIRMTPEIKPDPVAVVSGSVLEAETNKPVKSDIAADIKNSNTSFATANFDPETGEYRLILPLKEIYRITASGEGFFPVSEDMDLSAETGFRTIRKNIYLQPIKAGQQIRLSNTMFSQSSAEVIPASFAELDKVAETMKTYPTMEILLEGHTDNQGEVQKNVKLSADRVEQVKKYLLSKGIDGKRIQTKAWGPARPIASNLTEQTRQKNRRVEFTILKI</sequence>
<dbReference type="InterPro" id="IPR050330">
    <property type="entry name" value="Bact_OuterMem_StrucFunc"/>
</dbReference>
<dbReference type="CDD" id="cd07185">
    <property type="entry name" value="OmpA_C-like"/>
    <property type="match status" value="1"/>
</dbReference>